<dbReference type="AlphaFoldDB" id="A0A5J4UNJ4"/>
<reference evidence="3 4" key="1">
    <citation type="submission" date="2019-03" db="EMBL/GenBank/DDBJ databases">
        <title>Single cell metagenomics reveals metabolic interactions within the superorganism composed of flagellate Streblomastix strix and complex community of Bacteroidetes bacteria on its surface.</title>
        <authorList>
            <person name="Treitli S.C."/>
            <person name="Kolisko M."/>
            <person name="Husnik F."/>
            <person name="Keeling P."/>
            <person name="Hampl V."/>
        </authorList>
    </citation>
    <scope>NUCLEOTIDE SEQUENCE [LARGE SCALE GENOMIC DNA]</scope>
    <source>
        <strain evidence="3">ST1C</strain>
    </source>
</reference>
<organism evidence="3 4">
    <name type="scientific">Streblomastix strix</name>
    <dbReference type="NCBI Taxonomy" id="222440"/>
    <lineage>
        <taxon>Eukaryota</taxon>
        <taxon>Metamonada</taxon>
        <taxon>Preaxostyla</taxon>
        <taxon>Oxymonadida</taxon>
        <taxon>Streblomastigidae</taxon>
        <taxon>Streblomastix</taxon>
    </lineage>
</organism>
<dbReference type="Gene3D" id="3.30.70.270">
    <property type="match status" value="1"/>
</dbReference>
<comment type="caution">
    <text evidence="3">The sequence shown here is derived from an EMBL/GenBank/DDBJ whole genome shotgun (WGS) entry which is preliminary data.</text>
</comment>
<gene>
    <name evidence="3" type="ORF">EZS28_032841</name>
</gene>
<name>A0A5J4UNJ4_9EUKA</name>
<evidence type="ECO:0000259" key="2">
    <source>
        <dbReference type="Pfam" id="PF00078"/>
    </source>
</evidence>
<dbReference type="EMBL" id="SNRW01014290">
    <property type="protein sequence ID" value="KAA6371632.1"/>
    <property type="molecule type" value="Genomic_DNA"/>
</dbReference>
<dbReference type="SUPFAM" id="SSF56672">
    <property type="entry name" value="DNA/RNA polymerases"/>
    <property type="match status" value="1"/>
</dbReference>
<dbReference type="InterPro" id="IPR000477">
    <property type="entry name" value="RT_dom"/>
</dbReference>
<evidence type="ECO:0000256" key="1">
    <source>
        <dbReference type="SAM" id="MobiDB-lite"/>
    </source>
</evidence>
<dbReference type="InterPro" id="IPR043502">
    <property type="entry name" value="DNA/RNA_pol_sf"/>
</dbReference>
<feature type="domain" description="Reverse transcriptase" evidence="2">
    <location>
        <begin position="170"/>
        <end position="295"/>
    </location>
</feature>
<feature type="compositionally biased region" description="Polar residues" evidence="1">
    <location>
        <begin position="8"/>
        <end position="21"/>
    </location>
</feature>
<dbReference type="PANTHER" id="PTHR33050">
    <property type="entry name" value="REVERSE TRANSCRIPTASE DOMAIN-CONTAINING PROTEIN"/>
    <property type="match status" value="1"/>
</dbReference>
<dbReference type="InterPro" id="IPR043128">
    <property type="entry name" value="Rev_trsase/Diguanyl_cyclase"/>
</dbReference>
<dbReference type="PANTHER" id="PTHR33050:SF7">
    <property type="entry name" value="RIBONUCLEASE H"/>
    <property type="match status" value="1"/>
</dbReference>
<evidence type="ECO:0000313" key="4">
    <source>
        <dbReference type="Proteomes" id="UP000324800"/>
    </source>
</evidence>
<dbReference type="InterPro" id="IPR052055">
    <property type="entry name" value="Hepadnavirus_pol/RT"/>
</dbReference>
<protein>
    <recommendedName>
        <fullName evidence="2">Reverse transcriptase domain-containing protein</fullName>
    </recommendedName>
</protein>
<dbReference type="Pfam" id="PF00078">
    <property type="entry name" value="RVT_1"/>
    <property type="match status" value="1"/>
</dbReference>
<dbReference type="Gene3D" id="3.10.10.10">
    <property type="entry name" value="HIV Type 1 Reverse Transcriptase, subunit A, domain 1"/>
    <property type="match status" value="1"/>
</dbReference>
<evidence type="ECO:0000313" key="3">
    <source>
        <dbReference type="EMBL" id="KAA6371632.1"/>
    </source>
</evidence>
<sequence>MGVAGTKPINTQTAPSTQLQGNPVREPQVEKKGGRTPVGSEATGTNTSVVAIYSQSEIQQRWQPGASTRMVSTNGNSEWNKGGDLYPGNLSWDPNREKHYNFNQIFEWVEKQFVRGQREEIVRGTENLSVFELRRRRNSIYGEFRGGTQRNIIEEIYPELAKWFIQTFIIPKPHQKWRKILDLSSLNKVIHTIHFKMNGTDQLTDLIRKGDWATSLDLKSAFHYQIVYLLHKQYLAFETMAKVDQYSAKAFGTKHSSIFFAQALAMVLTKIRRESNIRIFNSIDDLHLIYQDIEGLMGLELEKNVLKDDRSKRTGTTLSINEIYQLNAERNPNQDQESGLNNKQTEFSKSPSKISFSLLKVNGLSKDKSIEDEKIVFSFSQLQNII</sequence>
<feature type="region of interest" description="Disordered" evidence="1">
    <location>
        <begin position="1"/>
        <end position="44"/>
    </location>
</feature>
<dbReference type="Proteomes" id="UP000324800">
    <property type="component" value="Unassembled WGS sequence"/>
</dbReference>
<proteinExistence type="predicted"/>
<accession>A0A5J4UNJ4</accession>